<feature type="binding site" evidence="10">
    <location>
        <position position="121"/>
    </location>
    <ligand>
        <name>substrate</name>
    </ligand>
</feature>
<dbReference type="Pfam" id="PF01180">
    <property type="entry name" value="DHO_dh"/>
    <property type="match status" value="1"/>
</dbReference>
<evidence type="ECO:0000313" key="13">
    <source>
        <dbReference type="Proteomes" id="UP000249782"/>
    </source>
</evidence>
<comment type="pathway">
    <text evidence="2 10">Pyrimidine metabolism; UMP biosynthesis via de novo pathway.</text>
</comment>
<evidence type="ECO:0000256" key="6">
    <source>
        <dbReference type="ARBA" id="ARBA00022630"/>
    </source>
</evidence>
<feature type="binding site" evidence="10">
    <location>
        <position position="160"/>
    </location>
    <ligand>
        <name>FMN</name>
        <dbReference type="ChEBI" id="CHEBI:58210"/>
    </ligand>
</feature>
<feature type="binding site" evidence="10">
    <location>
        <position position="43"/>
    </location>
    <ligand>
        <name>substrate</name>
    </ligand>
</feature>
<dbReference type="UniPathway" id="UPA00070"/>
<dbReference type="FunFam" id="3.20.20.70:FF:000027">
    <property type="entry name" value="Dihydropyrimidine dehydrogenase [NADP(+)]"/>
    <property type="match status" value="1"/>
</dbReference>
<dbReference type="InterPro" id="IPR005720">
    <property type="entry name" value="Dihydroorotate_DH_cat"/>
</dbReference>
<dbReference type="PROSITE" id="PS00911">
    <property type="entry name" value="DHODEHASE_1"/>
    <property type="match status" value="1"/>
</dbReference>
<dbReference type="PANTHER" id="PTHR48109">
    <property type="entry name" value="DIHYDROOROTATE DEHYDROGENASE (QUINONE), MITOCHONDRIAL-RELATED"/>
    <property type="match status" value="1"/>
</dbReference>
<evidence type="ECO:0000256" key="7">
    <source>
        <dbReference type="ARBA" id="ARBA00022643"/>
    </source>
</evidence>
<dbReference type="PIRSF" id="PIRSF000164">
    <property type="entry name" value="DHO_oxidase"/>
    <property type="match status" value="1"/>
</dbReference>
<reference evidence="12 13" key="1">
    <citation type="submission" date="2018-06" db="EMBL/GenBank/DDBJ databases">
        <title>Draft genome sequence of hyperthermophilic methanogen Methanothermobacter tenebrarum sp. MCM-B 1447.</title>
        <authorList>
            <person name="Pore S.D."/>
            <person name="Dagar S."/>
            <person name="Dhakephalkar P.K."/>
        </authorList>
    </citation>
    <scope>NUCLEOTIDE SEQUENCE [LARGE SCALE GENOMIC DNA]</scope>
    <source>
        <strain evidence="12 13">MCM B 1447</strain>
    </source>
</reference>
<keyword evidence="13" id="KW-1185">Reference proteome</keyword>
<dbReference type="InterPro" id="IPR012135">
    <property type="entry name" value="Dihydroorotate_DH_1_2"/>
</dbReference>
<dbReference type="GO" id="GO:0005737">
    <property type="term" value="C:cytoplasm"/>
    <property type="evidence" value="ECO:0007669"/>
    <property type="project" value="UniProtKB-SubCell"/>
</dbReference>
<dbReference type="GO" id="GO:0006207">
    <property type="term" value="P:'de novo' pyrimidine nucleobase biosynthetic process"/>
    <property type="evidence" value="ECO:0007669"/>
    <property type="project" value="InterPro"/>
</dbReference>
<accession>A0A328PB72</accession>
<feature type="binding site" evidence="10">
    <location>
        <begin position="239"/>
        <end position="240"/>
    </location>
    <ligand>
        <name>FMN</name>
        <dbReference type="ChEBI" id="CHEBI:58210"/>
    </ligand>
</feature>
<dbReference type="GO" id="GO:0044205">
    <property type="term" value="P:'de novo' UMP biosynthetic process"/>
    <property type="evidence" value="ECO:0007669"/>
    <property type="project" value="UniProtKB-UniRule"/>
</dbReference>
<sequence length="300" mass="32160">MLDVNLCGVKMRNPTMLAAGVLGITASSLNRVYHHGAGAVVTKSFSLEPNMGYKNPTIVEAPYGLINAMGLSNPGVKSFKKELYKIEDRIPVVASIYGSSPEEFVKVALEVQDIVDMIELNVSCPHAMEGYGATIGQDPQLTFKVVEAVKKACKVPVAAKLTPNVTDIKEIALKAEEAGCDAITLINSLGPAMKIDLKTGKPILSNKFGGLSGPAIKPIAIRCVYEVYEVVEVPLIGVGGITDYKDVVEFLYAGASATQIGSAIFYKGLGVFKRICDDLKVFMKREGFKSINEMVGLAHE</sequence>
<evidence type="ECO:0000256" key="8">
    <source>
        <dbReference type="ARBA" id="ARBA00022975"/>
    </source>
</evidence>
<evidence type="ECO:0000256" key="2">
    <source>
        <dbReference type="ARBA" id="ARBA00004725"/>
    </source>
</evidence>
<dbReference type="InterPro" id="IPR050074">
    <property type="entry name" value="DHO_dehydrogenase"/>
</dbReference>
<organism evidence="12 13">
    <name type="scientific">Methanothermobacter tenebrarum</name>
    <dbReference type="NCBI Taxonomy" id="680118"/>
    <lineage>
        <taxon>Archaea</taxon>
        <taxon>Methanobacteriati</taxon>
        <taxon>Methanobacteriota</taxon>
        <taxon>Methanomada group</taxon>
        <taxon>Methanobacteria</taxon>
        <taxon>Methanobacteriales</taxon>
        <taxon>Methanobacteriaceae</taxon>
        <taxon>Methanothermobacter</taxon>
    </lineage>
</organism>
<proteinExistence type="inferred from homology"/>
<keyword evidence="6 10" id="KW-0285">Flavoprotein</keyword>
<feature type="binding site" evidence="10">
    <location>
        <begin position="67"/>
        <end position="71"/>
    </location>
    <ligand>
        <name>substrate</name>
    </ligand>
</feature>
<dbReference type="GO" id="GO:0004152">
    <property type="term" value="F:dihydroorotate dehydrogenase activity"/>
    <property type="evidence" value="ECO:0007669"/>
    <property type="project" value="UniProtKB-UniRule"/>
</dbReference>
<evidence type="ECO:0000256" key="1">
    <source>
        <dbReference type="ARBA" id="ARBA00004496"/>
    </source>
</evidence>
<feature type="binding site" evidence="10">
    <location>
        <begin position="43"/>
        <end position="44"/>
    </location>
    <ligand>
        <name>FMN</name>
        <dbReference type="ChEBI" id="CHEBI:58210"/>
    </ligand>
</feature>
<feature type="domain" description="Dihydroorotate dehydrogenase catalytic" evidence="11">
    <location>
        <begin position="1"/>
        <end position="283"/>
    </location>
</feature>
<comment type="cofactor">
    <cofactor evidence="10">
        <name>FMN</name>
        <dbReference type="ChEBI" id="CHEBI:58210"/>
    </cofactor>
    <text evidence="10">Binds 1 FMN per subunit.</text>
</comment>
<evidence type="ECO:0000256" key="5">
    <source>
        <dbReference type="ARBA" id="ARBA00022490"/>
    </source>
</evidence>
<dbReference type="SUPFAM" id="SSF51395">
    <property type="entry name" value="FMN-linked oxidoreductases"/>
    <property type="match status" value="1"/>
</dbReference>
<keyword evidence="5 10" id="KW-0963">Cytoplasm</keyword>
<evidence type="ECO:0000259" key="11">
    <source>
        <dbReference type="Pfam" id="PF01180"/>
    </source>
</evidence>
<feature type="binding site" evidence="10">
    <location>
        <position position="121"/>
    </location>
    <ligand>
        <name>FMN</name>
        <dbReference type="ChEBI" id="CHEBI:58210"/>
    </ligand>
</feature>
<dbReference type="HAMAP" id="MF_00224">
    <property type="entry name" value="DHO_dh_type1"/>
    <property type="match status" value="1"/>
</dbReference>
<evidence type="ECO:0000256" key="3">
    <source>
        <dbReference type="ARBA" id="ARBA00008008"/>
    </source>
</evidence>
<comment type="subunit">
    <text evidence="4">Heterotetramer of 2 PyrK and 2 PyrD type B subunits.</text>
</comment>
<dbReference type="OrthoDB" id="36608at2157"/>
<dbReference type="NCBIfam" id="NF005574">
    <property type="entry name" value="PRK07259.1"/>
    <property type="match status" value="1"/>
</dbReference>
<evidence type="ECO:0000256" key="9">
    <source>
        <dbReference type="ARBA" id="ARBA00023002"/>
    </source>
</evidence>
<dbReference type="PANTHER" id="PTHR48109:SF1">
    <property type="entry name" value="DIHYDROOROTATE DEHYDROGENASE (FUMARATE)"/>
    <property type="match status" value="1"/>
</dbReference>
<dbReference type="AlphaFoldDB" id="A0A328PB72"/>
<dbReference type="CDD" id="cd04740">
    <property type="entry name" value="DHOD_1B_like"/>
    <property type="match status" value="1"/>
</dbReference>
<feature type="active site" description="Nucleophile" evidence="10">
    <location>
        <position position="124"/>
    </location>
</feature>
<comment type="function">
    <text evidence="10">Catalyzes the conversion of dihydroorotate to orotate.</text>
</comment>
<dbReference type="InterPro" id="IPR001295">
    <property type="entry name" value="Dihydroorotate_DH_CS"/>
</dbReference>
<dbReference type="Gene3D" id="3.20.20.70">
    <property type="entry name" value="Aldolase class I"/>
    <property type="match status" value="1"/>
</dbReference>
<evidence type="ECO:0000313" key="12">
    <source>
        <dbReference type="EMBL" id="RAO79589.1"/>
    </source>
</evidence>
<gene>
    <name evidence="10" type="primary">pyrD</name>
    <name evidence="12" type="ORF">DPC56_02080</name>
</gene>
<comment type="catalytic activity">
    <reaction evidence="10">
        <text>(S)-dihydroorotate + A = orotate + AH2</text>
        <dbReference type="Rhea" id="RHEA:18073"/>
        <dbReference type="ChEBI" id="CHEBI:13193"/>
        <dbReference type="ChEBI" id="CHEBI:17499"/>
        <dbReference type="ChEBI" id="CHEBI:30839"/>
        <dbReference type="ChEBI" id="CHEBI:30864"/>
    </reaction>
</comment>
<comment type="caution">
    <text evidence="12">The sequence shown here is derived from an EMBL/GenBank/DDBJ whole genome shotgun (WGS) entry which is preliminary data.</text>
</comment>
<dbReference type="NCBIfam" id="TIGR01037">
    <property type="entry name" value="pyrD_sub1_fam"/>
    <property type="match status" value="1"/>
</dbReference>
<feature type="binding site" evidence="10">
    <location>
        <position position="213"/>
    </location>
    <ligand>
        <name>FMN</name>
        <dbReference type="ChEBI" id="CHEBI:58210"/>
    </ligand>
</feature>
<dbReference type="RefSeq" id="WP_112093419.1">
    <property type="nucleotide sequence ID" value="NZ_QLOE01000002.1"/>
</dbReference>
<keyword evidence="9 10" id="KW-0560">Oxidoreductase</keyword>
<dbReference type="InterPro" id="IPR033888">
    <property type="entry name" value="DHOD_1B"/>
</dbReference>
<keyword evidence="8 10" id="KW-0665">Pyrimidine biosynthesis</keyword>
<feature type="binding site" evidence="10">
    <location>
        <begin position="261"/>
        <end position="262"/>
    </location>
    <ligand>
        <name>FMN</name>
        <dbReference type="ChEBI" id="CHEBI:58210"/>
    </ligand>
</feature>
<dbReference type="InterPro" id="IPR024920">
    <property type="entry name" value="Dihydroorotate_DH_1"/>
</dbReference>
<dbReference type="EMBL" id="QLOE01000002">
    <property type="protein sequence ID" value="RAO79589.1"/>
    <property type="molecule type" value="Genomic_DNA"/>
</dbReference>
<dbReference type="Proteomes" id="UP000249782">
    <property type="component" value="Unassembled WGS sequence"/>
</dbReference>
<evidence type="ECO:0000256" key="4">
    <source>
        <dbReference type="ARBA" id="ARBA00011669"/>
    </source>
</evidence>
<feature type="binding site" evidence="10">
    <location>
        <position position="186"/>
    </location>
    <ligand>
        <name>FMN</name>
        <dbReference type="ChEBI" id="CHEBI:58210"/>
    </ligand>
</feature>
<comment type="caution">
    <text evidence="10">Lacks conserved residue(s) required for the propagation of feature annotation.</text>
</comment>
<dbReference type="EC" id="1.3.-.-" evidence="10"/>
<dbReference type="PROSITE" id="PS00912">
    <property type="entry name" value="DHODEHASE_2"/>
    <property type="match status" value="1"/>
</dbReference>
<dbReference type="InterPro" id="IPR013785">
    <property type="entry name" value="Aldolase_TIM"/>
</dbReference>
<evidence type="ECO:0000256" key="10">
    <source>
        <dbReference type="HAMAP-Rule" id="MF_00224"/>
    </source>
</evidence>
<keyword evidence="7 10" id="KW-0288">FMN</keyword>
<feature type="binding site" evidence="10">
    <location>
        <begin position="187"/>
        <end position="188"/>
    </location>
    <ligand>
        <name>substrate</name>
    </ligand>
</feature>
<comment type="subcellular location">
    <subcellularLocation>
        <location evidence="1 10">Cytoplasm</location>
    </subcellularLocation>
</comment>
<comment type="similarity">
    <text evidence="3 10">Belongs to the dihydroorotate dehydrogenase family. Type 1 subfamily.</text>
</comment>
<dbReference type="InterPro" id="IPR049622">
    <property type="entry name" value="Dihydroorotate_DH_I"/>
</dbReference>
<protein>
    <recommendedName>
        <fullName evidence="10">Dihydroorotate dehydrogenase</fullName>
        <shortName evidence="10">DHOD</shortName>
        <shortName evidence="10">DHODase</shortName>
        <shortName evidence="10">DHOdehase</shortName>
        <ecNumber evidence="10">1.3.-.-</ecNumber>
    </recommendedName>
</protein>
<name>A0A328PB72_9EURY</name>